<sequence>MVFPEFFYHCLEYRISSPWMLNPIEQRKWIPNYFFGRIGSFIFIKTYVPNLRCFLKKKYIGIFGLKIMVKFK</sequence>
<name>A0A0M4NLA3_LEPIR</name>
<dbReference type="PATRIC" id="fig|1279460.3.peg.3075"/>
<organism evidence="1">
    <name type="scientific">Leptospira interrogans serovar Hardjo str. Norma</name>
    <dbReference type="NCBI Taxonomy" id="1279460"/>
    <lineage>
        <taxon>Bacteria</taxon>
        <taxon>Pseudomonadati</taxon>
        <taxon>Spirochaetota</taxon>
        <taxon>Spirochaetia</taxon>
        <taxon>Leptospirales</taxon>
        <taxon>Leptospiraceae</taxon>
        <taxon>Leptospira</taxon>
    </lineage>
</organism>
<dbReference type="Proteomes" id="UP000056502">
    <property type="component" value="Chromosome I"/>
</dbReference>
<evidence type="ECO:0000313" key="1">
    <source>
        <dbReference type="EMBL" id="ALE40197.1"/>
    </source>
</evidence>
<proteinExistence type="predicted"/>
<dbReference type="EMBL" id="CP012603">
    <property type="protein sequence ID" value="ALE40197.1"/>
    <property type="molecule type" value="Genomic_DNA"/>
</dbReference>
<reference evidence="1 2" key="1">
    <citation type="journal article" date="2015" name="Genome Announc.">
        <title>Whole-Genome Sequence of Leptospira interrogans Serovar Hardjo Subtype Hardjoprajitno Strain Norma, Isolated from Cattle in a Leptospirosis Outbreak in Brazil.</title>
        <authorList>
            <person name="Cosate M.R."/>
            <person name="Soares S.C."/>
            <person name="Mendes T.A."/>
            <person name="Raittz R.T."/>
            <person name="Moreira E.C."/>
            <person name="Leite R."/>
            <person name="Fernandes G.R."/>
            <person name="Haddad J.P."/>
            <person name="Ortega J.M."/>
        </authorList>
    </citation>
    <scope>NUCLEOTIDE SEQUENCE [LARGE SCALE GENOMIC DNA]</scope>
    <source>
        <strain evidence="1 2">Norma</strain>
    </source>
</reference>
<gene>
    <name evidence="1" type="ORF">G436_3035</name>
</gene>
<protein>
    <submittedName>
        <fullName evidence="1">Uncharacterized protein</fullName>
    </submittedName>
</protein>
<dbReference type="AlphaFoldDB" id="A0A0M4NLA3"/>
<evidence type="ECO:0000313" key="2">
    <source>
        <dbReference type="Proteomes" id="UP000056502"/>
    </source>
</evidence>
<accession>A0A0M4NLA3</accession>